<dbReference type="AlphaFoldDB" id="A0A0K1S8Z7"/>
<name>A0A0K1S8Z7_9CHRO</name>
<dbReference type="PATRIC" id="fig|1638788.3.peg.5831"/>
<accession>A0A0K1S8Z7</accession>
<reference evidence="1 2" key="1">
    <citation type="journal article" date="2016" name="Stand. Genomic Sci.">
        <title>Complete genome sequence and genomic characterization of Microcystis panniformis FACHB 1757 by third-generation sequencing.</title>
        <authorList>
            <person name="Zhang J.Y."/>
            <person name="Guan R."/>
            <person name="Zhang H.J."/>
            <person name="Li H."/>
            <person name="Xiao P."/>
            <person name="Yu G.L."/>
            <person name="Du L."/>
            <person name="Cao D.M."/>
            <person name="Zhu B.C."/>
            <person name="Li R.H."/>
            <person name="Lu Z.H."/>
        </authorList>
    </citation>
    <scope>NUCLEOTIDE SEQUENCE [LARGE SCALE GENOMIC DNA]</scope>
    <source>
        <strain evidence="1 2">FACHB-1757</strain>
    </source>
</reference>
<dbReference type="KEGG" id="mpk:VL20_5791"/>
<gene>
    <name evidence="1" type="ORF">VL20_5791</name>
</gene>
<dbReference type="EMBL" id="CP011339">
    <property type="protein sequence ID" value="AKV70594.1"/>
    <property type="molecule type" value="Genomic_DNA"/>
</dbReference>
<keyword evidence="2" id="KW-1185">Reference proteome</keyword>
<sequence length="46" mass="5345">MVLKSWGKADVISADCQESTKRGDMRKLSAYPYSPYSESFWIINRE</sequence>
<evidence type="ECO:0000313" key="2">
    <source>
        <dbReference type="Proteomes" id="UP000068167"/>
    </source>
</evidence>
<protein>
    <submittedName>
        <fullName evidence="1">Uncharacterized protein</fullName>
    </submittedName>
</protein>
<organism evidence="1 2">
    <name type="scientific">Microcystis panniformis FACHB-1757</name>
    <dbReference type="NCBI Taxonomy" id="1638788"/>
    <lineage>
        <taxon>Bacteria</taxon>
        <taxon>Bacillati</taxon>
        <taxon>Cyanobacteriota</taxon>
        <taxon>Cyanophyceae</taxon>
        <taxon>Oscillatoriophycideae</taxon>
        <taxon>Chroococcales</taxon>
        <taxon>Microcystaceae</taxon>
        <taxon>Microcystis</taxon>
    </lineage>
</organism>
<evidence type="ECO:0000313" key="1">
    <source>
        <dbReference type="EMBL" id="AKV70594.1"/>
    </source>
</evidence>
<proteinExistence type="predicted"/>
<dbReference type="Proteomes" id="UP000068167">
    <property type="component" value="Chromosome"/>
</dbReference>